<reference evidence="1 2" key="1">
    <citation type="journal article" date="2017" name="Mol. Biol. Evol.">
        <title>The 4-celled Tetrabaena socialis nuclear genome reveals the essential components for genetic control of cell number at the origin of multicellularity in the volvocine lineage.</title>
        <authorList>
            <person name="Featherston J."/>
            <person name="Arakaki Y."/>
            <person name="Hanschen E.R."/>
            <person name="Ferris P.J."/>
            <person name="Michod R.E."/>
            <person name="Olson B.J.S.C."/>
            <person name="Nozaki H."/>
            <person name="Durand P.M."/>
        </authorList>
    </citation>
    <scope>NUCLEOTIDE SEQUENCE [LARGE SCALE GENOMIC DNA]</scope>
    <source>
        <strain evidence="1 2">NIES-571</strain>
    </source>
</reference>
<evidence type="ECO:0000313" key="2">
    <source>
        <dbReference type="Proteomes" id="UP000236333"/>
    </source>
</evidence>
<accession>A0A2J7ZJ09</accession>
<comment type="caution">
    <text evidence="1">The sequence shown here is derived from an EMBL/GenBank/DDBJ whole genome shotgun (WGS) entry which is preliminary data.</text>
</comment>
<gene>
    <name evidence="1" type="ORF">TSOC_013940</name>
</gene>
<sequence>MRAEVDCRPAWLPEPHHSGKPWLSLFDRASALDPNLLANVRNMGGHSRARGSWSCRVGRVCGEVECRPGCLRDPNPLRGAPKGPLPTAK</sequence>
<evidence type="ECO:0000313" key="1">
    <source>
        <dbReference type="EMBL" id="PNH00246.1"/>
    </source>
</evidence>
<keyword evidence="2" id="KW-1185">Reference proteome</keyword>
<name>A0A2J7ZJ09_9CHLO</name>
<protein>
    <submittedName>
        <fullName evidence="1">Uncharacterized protein</fullName>
    </submittedName>
</protein>
<dbReference type="Proteomes" id="UP000236333">
    <property type="component" value="Unassembled WGS sequence"/>
</dbReference>
<dbReference type="EMBL" id="PGGS01001567">
    <property type="protein sequence ID" value="PNH00246.1"/>
    <property type="molecule type" value="Genomic_DNA"/>
</dbReference>
<proteinExistence type="predicted"/>
<dbReference type="AlphaFoldDB" id="A0A2J7ZJ09"/>
<organism evidence="1 2">
    <name type="scientific">Tetrabaena socialis</name>
    <dbReference type="NCBI Taxonomy" id="47790"/>
    <lineage>
        <taxon>Eukaryota</taxon>
        <taxon>Viridiplantae</taxon>
        <taxon>Chlorophyta</taxon>
        <taxon>core chlorophytes</taxon>
        <taxon>Chlorophyceae</taxon>
        <taxon>CS clade</taxon>
        <taxon>Chlamydomonadales</taxon>
        <taxon>Tetrabaenaceae</taxon>
        <taxon>Tetrabaena</taxon>
    </lineage>
</organism>